<gene>
    <name evidence="2" type="ORF">GCM10011611_34250</name>
</gene>
<dbReference type="AlphaFoldDB" id="A0A8J2YVF3"/>
<keyword evidence="3" id="KW-1185">Reference proteome</keyword>
<dbReference type="InterPro" id="IPR055199">
    <property type="entry name" value="Hda_lid"/>
</dbReference>
<dbReference type="GO" id="GO:0003688">
    <property type="term" value="F:DNA replication origin binding"/>
    <property type="evidence" value="ECO:0007669"/>
    <property type="project" value="TreeGrafter"/>
</dbReference>
<sequence>MIAPPVQLPLDLGHRPALDRDAFLVTDSNAAAVGWIDRWPAWPMPALVLEGPPGAGKTHLASVWRARADAGLIDGPALDAAAVPRLLEAGRPLVVEQADRAAEQPLLHLYNGSAERRLSLLLTADRASARWGTALPDLASRLKALPVVAILPPDDPLIHAVLIKLFADRQLMIAEDVVDFLTARMERSFEVARRLVAAIDAAALAAHRRVTVPLARDVLRRLYPDEG</sequence>
<dbReference type="Pfam" id="PF22688">
    <property type="entry name" value="Hda_lid"/>
    <property type="match status" value="1"/>
</dbReference>
<dbReference type="EMBL" id="BMJQ01000008">
    <property type="protein sequence ID" value="GGF25344.1"/>
    <property type="molecule type" value="Genomic_DNA"/>
</dbReference>
<dbReference type="RefSeq" id="WP_308422437.1">
    <property type="nucleotide sequence ID" value="NZ_BMJQ01000008.1"/>
</dbReference>
<reference evidence="2" key="1">
    <citation type="journal article" date="2014" name="Int. J. Syst. Evol. Microbiol.">
        <title>Complete genome sequence of Corynebacterium casei LMG S-19264T (=DSM 44701T), isolated from a smear-ripened cheese.</title>
        <authorList>
            <consortium name="US DOE Joint Genome Institute (JGI-PGF)"/>
            <person name="Walter F."/>
            <person name="Albersmeier A."/>
            <person name="Kalinowski J."/>
            <person name="Ruckert C."/>
        </authorList>
    </citation>
    <scope>NUCLEOTIDE SEQUENCE</scope>
    <source>
        <strain evidence="2">CGMCC 1.15725</strain>
    </source>
</reference>
<dbReference type="Gene3D" id="3.40.50.300">
    <property type="entry name" value="P-loop containing nucleotide triphosphate hydrolases"/>
    <property type="match status" value="1"/>
</dbReference>
<dbReference type="Proteomes" id="UP000646365">
    <property type="component" value="Unassembled WGS sequence"/>
</dbReference>
<dbReference type="InterPro" id="IPR027417">
    <property type="entry name" value="P-loop_NTPase"/>
</dbReference>
<reference evidence="2" key="2">
    <citation type="submission" date="2020-09" db="EMBL/GenBank/DDBJ databases">
        <authorList>
            <person name="Sun Q."/>
            <person name="Zhou Y."/>
        </authorList>
    </citation>
    <scope>NUCLEOTIDE SEQUENCE</scope>
    <source>
        <strain evidence="2">CGMCC 1.15725</strain>
    </source>
</reference>
<dbReference type="PANTHER" id="PTHR30050">
    <property type="entry name" value="CHROMOSOMAL REPLICATION INITIATOR PROTEIN DNAA"/>
    <property type="match status" value="1"/>
</dbReference>
<accession>A0A8J2YVF3</accession>
<evidence type="ECO:0000313" key="2">
    <source>
        <dbReference type="EMBL" id="GGF25344.1"/>
    </source>
</evidence>
<protein>
    <submittedName>
        <fullName evidence="2">Regulatory inactivation of DnaA Hda protein</fullName>
    </submittedName>
</protein>
<proteinExistence type="predicted"/>
<evidence type="ECO:0000259" key="1">
    <source>
        <dbReference type="Pfam" id="PF22688"/>
    </source>
</evidence>
<dbReference type="GO" id="GO:0006270">
    <property type="term" value="P:DNA replication initiation"/>
    <property type="evidence" value="ECO:0007669"/>
    <property type="project" value="TreeGrafter"/>
</dbReference>
<comment type="caution">
    <text evidence="2">The sequence shown here is derived from an EMBL/GenBank/DDBJ whole genome shotgun (WGS) entry which is preliminary data.</text>
</comment>
<organism evidence="2 3">
    <name type="scientific">Aliidongia dinghuensis</name>
    <dbReference type="NCBI Taxonomy" id="1867774"/>
    <lineage>
        <taxon>Bacteria</taxon>
        <taxon>Pseudomonadati</taxon>
        <taxon>Pseudomonadota</taxon>
        <taxon>Alphaproteobacteria</taxon>
        <taxon>Rhodospirillales</taxon>
        <taxon>Dongiaceae</taxon>
        <taxon>Aliidongia</taxon>
    </lineage>
</organism>
<dbReference type="GO" id="GO:0005886">
    <property type="term" value="C:plasma membrane"/>
    <property type="evidence" value="ECO:0007669"/>
    <property type="project" value="TreeGrafter"/>
</dbReference>
<dbReference type="SUPFAM" id="SSF52540">
    <property type="entry name" value="P-loop containing nucleoside triphosphate hydrolases"/>
    <property type="match status" value="1"/>
</dbReference>
<feature type="domain" description="Hda lid" evidence="1">
    <location>
        <begin position="167"/>
        <end position="219"/>
    </location>
</feature>
<dbReference type="PANTHER" id="PTHR30050:SF5">
    <property type="entry name" value="DNAA REGULATORY INACTIVATOR HDA"/>
    <property type="match status" value="1"/>
</dbReference>
<dbReference type="Gene3D" id="1.10.8.60">
    <property type="match status" value="1"/>
</dbReference>
<name>A0A8J2YVF3_9PROT</name>
<evidence type="ECO:0000313" key="3">
    <source>
        <dbReference type="Proteomes" id="UP000646365"/>
    </source>
</evidence>